<dbReference type="Gene3D" id="3.20.20.140">
    <property type="entry name" value="Metal-dependent hydrolases"/>
    <property type="match status" value="1"/>
</dbReference>
<sequence>MSVRARALADQLVRAGTGAVRTHVDVDLQVGLTQLEQVLVLREALADQLRIETVAFPQSGILASPGVAGLLDEALRLGADVVGGLDPAGFDGDAEAHLDVVFGLASRHGTPVDIHLHDLGARAARQLGMIADRTVALGMAGRVVVSHAYGLGTLTATELGAVGERLATAGVAVMTNGPAGPMPPSSPSVRWA</sequence>
<dbReference type="Pfam" id="PF07969">
    <property type="entry name" value="Amidohydro_3"/>
    <property type="match status" value="1"/>
</dbReference>
<reference evidence="3" key="1">
    <citation type="journal article" date="2019" name="Int. J. Syst. Evol. Microbiol.">
        <title>The Global Catalogue of Microorganisms (GCM) 10K type strain sequencing project: providing services to taxonomists for standard genome sequencing and annotation.</title>
        <authorList>
            <consortium name="The Broad Institute Genomics Platform"/>
            <consortium name="The Broad Institute Genome Sequencing Center for Infectious Disease"/>
            <person name="Wu L."/>
            <person name="Ma J."/>
        </authorList>
    </citation>
    <scope>NUCLEOTIDE SEQUENCE [LARGE SCALE GENOMIC DNA]</scope>
    <source>
        <strain evidence="3">NBRC 106348</strain>
    </source>
</reference>
<dbReference type="InterPro" id="IPR052349">
    <property type="entry name" value="Metallo-hydrolase_Enzymes"/>
</dbReference>
<evidence type="ECO:0000259" key="1">
    <source>
        <dbReference type="Pfam" id="PF07969"/>
    </source>
</evidence>
<dbReference type="PANTHER" id="PTHR32027:SF9">
    <property type="entry name" value="BLL3847 PROTEIN"/>
    <property type="match status" value="1"/>
</dbReference>
<feature type="domain" description="Amidohydrolase 3" evidence="1">
    <location>
        <begin position="7"/>
        <end position="176"/>
    </location>
</feature>
<name>A0ABQ6I2U9_9MICO</name>
<evidence type="ECO:0000313" key="2">
    <source>
        <dbReference type="EMBL" id="GMA24109.1"/>
    </source>
</evidence>
<evidence type="ECO:0000313" key="3">
    <source>
        <dbReference type="Proteomes" id="UP001157091"/>
    </source>
</evidence>
<dbReference type="EMBL" id="BSUK01000001">
    <property type="protein sequence ID" value="GMA24109.1"/>
    <property type="molecule type" value="Genomic_DNA"/>
</dbReference>
<dbReference type="Proteomes" id="UP001157091">
    <property type="component" value="Unassembled WGS sequence"/>
</dbReference>
<protein>
    <recommendedName>
        <fullName evidence="1">Amidohydrolase 3 domain-containing protein</fullName>
    </recommendedName>
</protein>
<keyword evidence="3" id="KW-1185">Reference proteome</keyword>
<comment type="caution">
    <text evidence="2">The sequence shown here is derived from an EMBL/GenBank/DDBJ whole genome shotgun (WGS) entry which is preliminary data.</text>
</comment>
<dbReference type="InterPro" id="IPR032466">
    <property type="entry name" value="Metal_Hydrolase"/>
</dbReference>
<organism evidence="2 3">
    <name type="scientific">Luteimicrobium album</name>
    <dbReference type="NCBI Taxonomy" id="1054550"/>
    <lineage>
        <taxon>Bacteria</taxon>
        <taxon>Bacillati</taxon>
        <taxon>Actinomycetota</taxon>
        <taxon>Actinomycetes</taxon>
        <taxon>Micrococcales</taxon>
        <taxon>Luteimicrobium</taxon>
    </lineage>
</organism>
<dbReference type="RefSeq" id="WP_284292987.1">
    <property type="nucleotide sequence ID" value="NZ_BSUK01000001.1"/>
</dbReference>
<dbReference type="PANTHER" id="PTHR32027">
    <property type="entry name" value="CYTOSINE DEAMINASE"/>
    <property type="match status" value="1"/>
</dbReference>
<dbReference type="SUPFAM" id="SSF51556">
    <property type="entry name" value="Metallo-dependent hydrolases"/>
    <property type="match status" value="1"/>
</dbReference>
<dbReference type="InterPro" id="IPR013108">
    <property type="entry name" value="Amidohydro_3"/>
</dbReference>
<gene>
    <name evidence="2" type="ORF">GCM10025864_18680</name>
</gene>
<accession>A0ABQ6I2U9</accession>
<proteinExistence type="predicted"/>